<sequence length="202" mass="23933">MTDGCKLGHISEKRVKYHDDTKQYSIAFADVKISDGRIIEQGIIYFDESLVRRVNDYYYEVDICQDTYCMIAASEIIEVSYSSLVNSRRNYFKDQYYTFNVSNRTVKESNLPGVKKVVFDLPIKFWNDAKSRNCLVDVKDERLVIQNYRNRTTIIFGQKKDDVKVKFWYQLKDGRWKDETVSAGRFWYLITESKEEKKKLGL</sequence>
<evidence type="ECO:0000313" key="4">
    <source>
        <dbReference type="Proteomes" id="UP001197492"/>
    </source>
</evidence>
<evidence type="ECO:0000313" key="1">
    <source>
        <dbReference type="EMBL" id="MBV3383465.1"/>
    </source>
</evidence>
<dbReference type="Proteomes" id="UP001196408">
    <property type="component" value="Unassembled WGS sequence"/>
</dbReference>
<gene>
    <name evidence="1" type="ORF">KSV97_09630</name>
    <name evidence="2" type="ORF">KSW06_09620</name>
</gene>
<dbReference type="Proteomes" id="UP001197492">
    <property type="component" value="Unassembled WGS sequence"/>
</dbReference>
<reference evidence="1 4" key="1">
    <citation type="submission" date="2021-06" db="EMBL/GenBank/DDBJ databases">
        <title>Collection of gut derived symbiotic bacterial strains cultured from healthy donors.</title>
        <authorList>
            <person name="Lin H."/>
            <person name="Littmann E."/>
            <person name="Pamer E.G."/>
        </authorList>
    </citation>
    <scope>NUCLEOTIDE SEQUENCE</scope>
    <source>
        <strain evidence="2 4">MSK.21.70</strain>
        <strain evidence="1">MSK.21.82</strain>
    </source>
</reference>
<dbReference type="EMBL" id="JAHOEF010000079">
    <property type="protein sequence ID" value="MBV3383465.1"/>
    <property type="molecule type" value="Genomic_DNA"/>
</dbReference>
<proteinExistence type="predicted"/>
<organism evidence="1 3">
    <name type="scientific">Catenibacterium mitsuokai</name>
    <dbReference type="NCBI Taxonomy" id="100886"/>
    <lineage>
        <taxon>Bacteria</taxon>
        <taxon>Bacillati</taxon>
        <taxon>Bacillota</taxon>
        <taxon>Erysipelotrichia</taxon>
        <taxon>Erysipelotrichales</taxon>
        <taxon>Coprobacillaceae</taxon>
        <taxon>Catenibacterium</taxon>
    </lineage>
</organism>
<dbReference type="RefSeq" id="WP_217748147.1">
    <property type="nucleotide sequence ID" value="NZ_JAHOEB010000080.1"/>
</dbReference>
<protein>
    <submittedName>
        <fullName evidence="1">Uncharacterized protein</fullName>
    </submittedName>
</protein>
<name>A0AAW4MSY9_9FIRM</name>
<evidence type="ECO:0000313" key="2">
    <source>
        <dbReference type="EMBL" id="MBV3393500.1"/>
    </source>
</evidence>
<dbReference type="EMBL" id="JAHOEL010000079">
    <property type="protein sequence ID" value="MBV3393500.1"/>
    <property type="molecule type" value="Genomic_DNA"/>
</dbReference>
<accession>A0AAW4MSY9</accession>
<keyword evidence="4" id="KW-1185">Reference proteome</keyword>
<evidence type="ECO:0000313" key="3">
    <source>
        <dbReference type="Proteomes" id="UP001196408"/>
    </source>
</evidence>
<comment type="caution">
    <text evidence="1">The sequence shown here is derived from an EMBL/GenBank/DDBJ whole genome shotgun (WGS) entry which is preliminary data.</text>
</comment>
<dbReference type="AlphaFoldDB" id="A0AAW4MSY9"/>